<dbReference type="Pfam" id="PF00512">
    <property type="entry name" value="HisKA"/>
    <property type="match status" value="1"/>
</dbReference>
<feature type="domain" description="Histidine kinase" evidence="9">
    <location>
        <begin position="465"/>
        <end position="676"/>
    </location>
</feature>
<dbReference type="Gene3D" id="1.10.287.130">
    <property type="match status" value="1"/>
</dbReference>
<evidence type="ECO:0000256" key="2">
    <source>
        <dbReference type="ARBA" id="ARBA00012438"/>
    </source>
</evidence>
<keyword evidence="7" id="KW-1133">Transmembrane helix</keyword>
<dbReference type="Gene3D" id="2.60.40.2380">
    <property type="match status" value="1"/>
</dbReference>
<dbReference type="PANTHER" id="PTHR43711">
    <property type="entry name" value="TWO-COMPONENT HISTIDINE KINASE"/>
    <property type="match status" value="1"/>
</dbReference>
<dbReference type="SUPFAM" id="SSF47384">
    <property type="entry name" value="Homodimeric domain of signal transducing histidine kinase"/>
    <property type="match status" value="1"/>
</dbReference>
<name>A0A1C3K2U5_9BURK</name>
<keyword evidence="7" id="KW-0812">Transmembrane</keyword>
<dbReference type="InterPro" id="IPR003594">
    <property type="entry name" value="HATPase_dom"/>
</dbReference>
<organism evidence="10 12">
    <name type="scientific">Orrella dioscoreae</name>
    <dbReference type="NCBI Taxonomy" id="1851544"/>
    <lineage>
        <taxon>Bacteria</taxon>
        <taxon>Pseudomonadati</taxon>
        <taxon>Pseudomonadota</taxon>
        <taxon>Betaproteobacteria</taxon>
        <taxon>Burkholderiales</taxon>
        <taxon>Alcaligenaceae</taxon>
        <taxon>Orrella</taxon>
    </lineage>
</organism>
<dbReference type="Proteomes" id="UP000078558">
    <property type="component" value="Chromosome I"/>
</dbReference>
<reference evidence="11 12" key="2">
    <citation type="submission" date="2017-08" db="EMBL/GenBank/DDBJ databases">
        <authorList>
            <person name="de Groot N.N."/>
        </authorList>
    </citation>
    <scope>NUCLEOTIDE SEQUENCE [LARGE SCALE GENOMIC DNA]</scope>
    <source>
        <strain evidence="11">Orrdi1</strain>
    </source>
</reference>
<evidence type="ECO:0000256" key="4">
    <source>
        <dbReference type="ARBA" id="ARBA00022679"/>
    </source>
</evidence>
<dbReference type="EMBL" id="FLRC01000022">
    <property type="protein sequence ID" value="SBT25764.1"/>
    <property type="molecule type" value="Genomic_DNA"/>
</dbReference>
<dbReference type="OrthoDB" id="8807260at2"/>
<evidence type="ECO:0000256" key="5">
    <source>
        <dbReference type="ARBA" id="ARBA00022777"/>
    </source>
</evidence>
<comment type="catalytic activity">
    <reaction evidence="1">
        <text>ATP + protein L-histidine = ADP + protein N-phospho-L-histidine.</text>
        <dbReference type="EC" id="2.7.13.3"/>
    </reaction>
</comment>
<keyword evidence="7" id="KW-0472">Membrane</keyword>
<dbReference type="InterPro" id="IPR011623">
    <property type="entry name" value="7TMR_DISM_rcpt_extracell_dom1"/>
</dbReference>
<protein>
    <recommendedName>
        <fullName evidence="2">histidine kinase</fullName>
        <ecNumber evidence="2">2.7.13.3</ecNumber>
    </recommendedName>
</protein>
<proteinExistence type="predicted"/>
<dbReference type="InterPro" id="IPR036890">
    <property type="entry name" value="HATPase_C_sf"/>
</dbReference>
<keyword evidence="12" id="KW-1185">Reference proteome</keyword>
<dbReference type="KEGG" id="odi:ODI_R3874"/>
<dbReference type="PANTHER" id="PTHR43711:SF1">
    <property type="entry name" value="HISTIDINE KINASE 1"/>
    <property type="match status" value="1"/>
</dbReference>
<keyword evidence="6" id="KW-0902">Two-component regulatory system</keyword>
<evidence type="ECO:0000256" key="1">
    <source>
        <dbReference type="ARBA" id="ARBA00000085"/>
    </source>
</evidence>
<dbReference type="STRING" id="1851544.ODI_01391"/>
<sequence length="678" mass="74202">MKRQAQNPDLLRHFLTLMAWMLLAAMSLPAAAAVLRLDGVAVHDTAGYVSRLDDPTGRLSASQAADAPGWSGMPGSLNAGFTSAAVWLRLTVAVGNTPPEGWVLKLGNPLLDDARVYLRVGQDWTPLGHSGEDVPRADWPVDYRSPAFQFSPPGPGQYELLWRVQSKNALATRLTVWERLAFDNASRREGLLSGMYAGFYLLLIGLHTAFWLWTRAPMSGLFLAYIGSCVLNEVLSLGLIQQLSGLPVAWSDRMLGVGIALSLPIGVTMAVRQLGLDRCFPRTARWILRACWAVAGVGALLILSGRYAAGIQPVQMLALAMIFVLIGFASYLLLRGWRPARYFLPVFGVFYAGVLVSFLRNLTLLPTYAFTEHASLLGTMVHMLLLSIIIIGSHERLRRERERQQANAAADLARQHSLKLEEEVGQRTADLSREITRREGVEEDLRQALATERKVLAEQRDFVAMVSHEFRTPLAIIGTSAQQLGRHLDAPAEKSQARCVNIRDASQRLLALVDEYLTEDRIREPRAELHDAPCDLSAMLADLAQAAAPGRILCDVAPAGLSLLSDEGLLRIALRNLLANAERHAPLDDVVRVVARRVGHAVSIDVSNSGPAIAQDEQDRLFQKYYRGQNARLKPGAGLGLYLVRQIAARLGGSVALVQAGGTAPVTFRLQLPDREAG</sequence>
<dbReference type="InterPro" id="IPR004358">
    <property type="entry name" value="Sig_transdc_His_kin-like_C"/>
</dbReference>
<dbReference type="Gene3D" id="3.30.565.10">
    <property type="entry name" value="Histidine kinase-like ATPase, C-terminal domain"/>
    <property type="match status" value="1"/>
</dbReference>
<dbReference type="GO" id="GO:0000155">
    <property type="term" value="F:phosphorelay sensor kinase activity"/>
    <property type="evidence" value="ECO:0007669"/>
    <property type="project" value="InterPro"/>
</dbReference>
<keyword evidence="8" id="KW-0732">Signal</keyword>
<dbReference type="InterPro" id="IPR003661">
    <property type="entry name" value="HisK_dim/P_dom"/>
</dbReference>
<dbReference type="Pfam" id="PF07696">
    <property type="entry name" value="7TMR-DISMED2"/>
    <property type="match status" value="1"/>
</dbReference>
<gene>
    <name evidence="10" type="ORF">ODI_01391</name>
    <name evidence="11" type="ORF">ODI_R3874</name>
</gene>
<keyword evidence="5" id="KW-0418">Kinase</keyword>
<dbReference type="SMART" id="SM00388">
    <property type="entry name" value="HisKA"/>
    <property type="match status" value="1"/>
</dbReference>
<feature type="transmembrane region" description="Helical" evidence="7">
    <location>
        <begin position="255"/>
        <end position="274"/>
    </location>
</feature>
<dbReference type="AlphaFoldDB" id="A0A1C3K2U5"/>
<dbReference type="CDD" id="cd00082">
    <property type="entry name" value="HisKA"/>
    <property type="match status" value="1"/>
</dbReference>
<dbReference type="Pfam" id="PF02518">
    <property type="entry name" value="HATPase_c"/>
    <property type="match status" value="1"/>
</dbReference>
<evidence type="ECO:0000313" key="11">
    <source>
        <dbReference type="EMBL" id="SOE52038.1"/>
    </source>
</evidence>
<dbReference type="InterPro" id="IPR036097">
    <property type="entry name" value="HisK_dim/P_sf"/>
</dbReference>
<feature type="transmembrane region" description="Helical" evidence="7">
    <location>
        <begin position="314"/>
        <end position="334"/>
    </location>
</feature>
<evidence type="ECO:0000313" key="10">
    <source>
        <dbReference type="EMBL" id="SBT25764.1"/>
    </source>
</evidence>
<dbReference type="SMART" id="SM00387">
    <property type="entry name" value="HATPase_c"/>
    <property type="match status" value="1"/>
</dbReference>
<dbReference type="InterPro" id="IPR050736">
    <property type="entry name" value="Sensor_HK_Regulatory"/>
</dbReference>
<dbReference type="EMBL" id="LT907988">
    <property type="protein sequence ID" value="SOE52038.1"/>
    <property type="molecule type" value="Genomic_DNA"/>
</dbReference>
<dbReference type="SUPFAM" id="SSF55874">
    <property type="entry name" value="ATPase domain of HSP90 chaperone/DNA topoisomerase II/histidine kinase"/>
    <property type="match status" value="1"/>
</dbReference>
<evidence type="ECO:0000256" key="6">
    <source>
        <dbReference type="ARBA" id="ARBA00023012"/>
    </source>
</evidence>
<keyword evidence="3" id="KW-0597">Phosphoprotein</keyword>
<feature type="transmembrane region" description="Helical" evidence="7">
    <location>
        <begin position="374"/>
        <end position="393"/>
    </location>
</feature>
<feature type="transmembrane region" description="Helical" evidence="7">
    <location>
        <begin position="220"/>
        <end position="243"/>
    </location>
</feature>
<dbReference type="InterPro" id="IPR011622">
    <property type="entry name" value="7TMR_DISM_rcpt_extracell_dom2"/>
</dbReference>
<feature type="transmembrane region" description="Helical" evidence="7">
    <location>
        <begin position="341"/>
        <end position="362"/>
    </location>
</feature>
<accession>A0A1C3K2U5</accession>
<dbReference type="EC" id="2.7.13.3" evidence="2"/>
<dbReference type="InterPro" id="IPR005467">
    <property type="entry name" value="His_kinase_dom"/>
</dbReference>
<evidence type="ECO:0000256" key="8">
    <source>
        <dbReference type="SAM" id="SignalP"/>
    </source>
</evidence>
<evidence type="ECO:0000259" key="9">
    <source>
        <dbReference type="PROSITE" id="PS50109"/>
    </source>
</evidence>
<keyword evidence="4 10" id="KW-0808">Transferase</keyword>
<dbReference type="PRINTS" id="PR00344">
    <property type="entry name" value="BCTRLSENSOR"/>
</dbReference>
<evidence type="ECO:0000256" key="7">
    <source>
        <dbReference type="SAM" id="Phobius"/>
    </source>
</evidence>
<evidence type="ECO:0000256" key="3">
    <source>
        <dbReference type="ARBA" id="ARBA00022553"/>
    </source>
</evidence>
<evidence type="ECO:0000313" key="12">
    <source>
        <dbReference type="Proteomes" id="UP000078558"/>
    </source>
</evidence>
<feature type="chain" id="PRO_5015062574" description="histidine kinase" evidence="8">
    <location>
        <begin position="33"/>
        <end position="678"/>
    </location>
</feature>
<reference evidence="10 12" key="1">
    <citation type="submission" date="2016-06" db="EMBL/GenBank/DDBJ databases">
        <authorList>
            <person name="Kjaerup R.B."/>
            <person name="Dalgaard T.S."/>
            <person name="Juul-Madsen H.R."/>
        </authorList>
    </citation>
    <scope>NUCLEOTIDE SEQUENCE [LARGE SCALE GENOMIC DNA]</scope>
    <source>
        <strain evidence="10">Orrdi1</strain>
    </source>
</reference>
<dbReference type="Pfam" id="PF07695">
    <property type="entry name" value="7TMR-DISM_7TM"/>
    <property type="match status" value="1"/>
</dbReference>
<dbReference type="PROSITE" id="PS50109">
    <property type="entry name" value="HIS_KIN"/>
    <property type="match status" value="1"/>
</dbReference>
<feature type="transmembrane region" description="Helical" evidence="7">
    <location>
        <begin position="286"/>
        <end position="308"/>
    </location>
</feature>
<feature type="signal peptide" evidence="8">
    <location>
        <begin position="1"/>
        <end position="32"/>
    </location>
</feature>
<feature type="transmembrane region" description="Helical" evidence="7">
    <location>
        <begin position="194"/>
        <end position="213"/>
    </location>
</feature>
<dbReference type="RefSeq" id="WP_067754302.1">
    <property type="nucleotide sequence ID" value="NZ_LT907988.1"/>
</dbReference>